<proteinExistence type="predicted"/>
<evidence type="ECO:0000313" key="1">
    <source>
        <dbReference type="EMBL" id="RPB19102.1"/>
    </source>
</evidence>
<dbReference type="InParanoid" id="A0A3N4LCB4"/>
<dbReference type="EMBL" id="ML121598">
    <property type="protein sequence ID" value="RPB19102.1"/>
    <property type="molecule type" value="Genomic_DNA"/>
</dbReference>
<name>A0A3N4LCB4_9PEZI</name>
<protein>
    <submittedName>
        <fullName evidence="1">Uncharacterized protein</fullName>
    </submittedName>
</protein>
<organism evidence="1 2">
    <name type="scientific">Terfezia boudieri ATCC MYA-4762</name>
    <dbReference type="NCBI Taxonomy" id="1051890"/>
    <lineage>
        <taxon>Eukaryota</taxon>
        <taxon>Fungi</taxon>
        <taxon>Dikarya</taxon>
        <taxon>Ascomycota</taxon>
        <taxon>Pezizomycotina</taxon>
        <taxon>Pezizomycetes</taxon>
        <taxon>Pezizales</taxon>
        <taxon>Pezizaceae</taxon>
        <taxon>Terfezia</taxon>
    </lineage>
</organism>
<dbReference type="AlphaFoldDB" id="A0A3N4LCB4"/>
<sequence>MLLFTNTKLRQNERWRGSGKPATSDVITTHPSQYRRASFIQFDVHKAIGEVLWSMVSGGGPGHDAVIRSCYLGMTRCKYFQFRKCATHVSTFGNWSILPESPLYIFISPLFLSLRTITFLPPCLVVELDCFLVTLEITARVTWFMCNHLHIVTNTLPQQAESNGCSA</sequence>
<dbReference type="Proteomes" id="UP000267821">
    <property type="component" value="Unassembled WGS sequence"/>
</dbReference>
<evidence type="ECO:0000313" key="2">
    <source>
        <dbReference type="Proteomes" id="UP000267821"/>
    </source>
</evidence>
<keyword evidence="2" id="KW-1185">Reference proteome</keyword>
<gene>
    <name evidence="1" type="ORF">L211DRAFT_666254</name>
</gene>
<accession>A0A3N4LCB4</accession>
<reference evidence="1 2" key="1">
    <citation type="journal article" date="2018" name="Nat. Ecol. Evol.">
        <title>Pezizomycetes genomes reveal the molecular basis of ectomycorrhizal truffle lifestyle.</title>
        <authorList>
            <person name="Murat C."/>
            <person name="Payen T."/>
            <person name="Noel B."/>
            <person name="Kuo A."/>
            <person name="Morin E."/>
            <person name="Chen J."/>
            <person name="Kohler A."/>
            <person name="Krizsan K."/>
            <person name="Balestrini R."/>
            <person name="Da Silva C."/>
            <person name="Montanini B."/>
            <person name="Hainaut M."/>
            <person name="Levati E."/>
            <person name="Barry K.W."/>
            <person name="Belfiori B."/>
            <person name="Cichocki N."/>
            <person name="Clum A."/>
            <person name="Dockter R.B."/>
            <person name="Fauchery L."/>
            <person name="Guy J."/>
            <person name="Iotti M."/>
            <person name="Le Tacon F."/>
            <person name="Lindquist E.A."/>
            <person name="Lipzen A."/>
            <person name="Malagnac F."/>
            <person name="Mello A."/>
            <person name="Molinier V."/>
            <person name="Miyauchi S."/>
            <person name="Poulain J."/>
            <person name="Riccioni C."/>
            <person name="Rubini A."/>
            <person name="Sitrit Y."/>
            <person name="Splivallo R."/>
            <person name="Traeger S."/>
            <person name="Wang M."/>
            <person name="Zifcakova L."/>
            <person name="Wipf D."/>
            <person name="Zambonelli A."/>
            <person name="Paolocci F."/>
            <person name="Nowrousian M."/>
            <person name="Ottonello S."/>
            <person name="Baldrian P."/>
            <person name="Spatafora J.W."/>
            <person name="Henrissat B."/>
            <person name="Nagy L.G."/>
            <person name="Aury J.M."/>
            <person name="Wincker P."/>
            <person name="Grigoriev I.V."/>
            <person name="Bonfante P."/>
            <person name="Martin F.M."/>
        </authorList>
    </citation>
    <scope>NUCLEOTIDE SEQUENCE [LARGE SCALE GENOMIC DNA]</scope>
    <source>
        <strain evidence="1 2">ATCC MYA-4762</strain>
    </source>
</reference>